<dbReference type="SMART" id="SM00487">
    <property type="entry name" value="DEXDc"/>
    <property type="match status" value="1"/>
</dbReference>
<dbReference type="GO" id="GO:0036297">
    <property type="term" value="P:interstrand cross-link repair"/>
    <property type="evidence" value="ECO:0007669"/>
    <property type="project" value="TreeGrafter"/>
</dbReference>
<dbReference type="PANTHER" id="PTHR47957:SF3">
    <property type="entry name" value="ATP-DEPENDENT HELICASE HRQ1"/>
    <property type="match status" value="1"/>
</dbReference>
<dbReference type="Pfam" id="PF00271">
    <property type="entry name" value="Helicase_C"/>
    <property type="match status" value="1"/>
</dbReference>
<proteinExistence type="predicted"/>
<protein>
    <submittedName>
        <fullName evidence="5">Uncharacterized protein DUF1998</fullName>
    </submittedName>
</protein>
<dbReference type="GO" id="GO:0003676">
    <property type="term" value="F:nucleic acid binding"/>
    <property type="evidence" value="ECO:0007669"/>
    <property type="project" value="InterPro"/>
</dbReference>
<dbReference type="InterPro" id="IPR011545">
    <property type="entry name" value="DEAD/DEAH_box_helicase_dom"/>
</dbReference>
<name>A0A326UC94_THEHA</name>
<feature type="domain" description="Helicase C-terminal" evidence="4">
    <location>
        <begin position="782"/>
        <end position="951"/>
    </location>
</feature>
<feature type="domain" description="Helicase ATP-binding" evidence="3">
    <location>
        <begin position="95"/>
        <end position="290"/>
    </location>
</feature>
<evidence type="ECO:0000256" key="2">
    <source>
        <dbReference type="ARBA" id="ARBA00022840"/>
    </source>
</evidence>
<keyword evidence="1" id="KW-0547">Nucleotide-binding</keyword>
<gene>
    <name evidence="5" type="ORF">EI42_01914</name>
</gene>
<dbReference type="Pfam" id="PF09369">
    <property type="entry name" value="MZB"/>
    <property type="match status" value="1"/>
</dbReference>
<accession>A0A326UC94</accession>
<reference evidence="5 6" key="1">
    <citation type="submission" date="2018-06" db="EMBL/GenBank/DDBJ databases">
        <title>Genomic Encyclopedia of Archaeal and Bacterial Type Strains, Phase II (KMG-II): from individual species to whole genera.</title>
        <authorList>
            <person name="Goeker M."/>
        </authorList>
    </citation>
    <scope>NUCLEOTIDE SEQUENCE [LARGE SCALE GENOMIC DNA]</scope>
    <source>
        <strain evidence="5 6">ATCC BAA-1881</strain>
    </source>
</reference>
<comment type="caution">
    <text evidence="5">The sequence shown here is derived from an EMBL/GenBank/DDBJ whole genome shotgun (WGS) entry which is preliminary data.</text>
</comment>
<dbReference type="SMART" id="SM00490">
    <property type="entry name" value="HELICc"/>
    <property type="match status" value="1"/>
</dbReference>
<dbReference type="SUPFAM" id="SSF52540">
    <property type="entry name" value="P-loop containing nucleoside triphosphate hydrolases"/>
    <property type="match status" value="2"/>
</dbReference>
<keyword evidence="6" id="KW-1185">Reference proteome</keyword>
<evidence type="ECO:0000259" key="3">
    <source>
        <dbReference type="PROSITE" id="PS51192"/>
    </source>
</evidence>
<dbReference type="GO" id="GO:0005524">
    <property type="term" value="F:ATP binding"/>
    <property type="evidence" value="ECO:0007669"/>
    <property type="project" value="UniProtKB-KW"/>
</dbReference>
<dbReference type="InterPro" id="IPR014001">
    <property type="entry name" value="Helicase_ATP-bd"/>
</dbReference>
<dbReference type="InterPro" id="IPR027417">
    <property type="entry name" value="P-loop_NTPase"/>
</dbReference>
<dbReference type="PROSITE" id="PS51194">
    <property type="entry name" value="HELICASE_CTER"/>
    <property type="match status" value="1"/>
</dbReference>
<dbReference type="EMBL" id="QKUF01000005">
    <property type="protein sequence ID" value="PZW31889.1"/>
    <property type="molecule type" value="Genomic_DNA"/>
</dbReference>
<dbReference type="GO" id="GO:0043138">
    <property type="term" value="F:3'-5' DNA helicase activity"/>
    <property type="evidence" value="ECO:0007669"/>
    <property type="project" value="TreeGrafter"/>
</dbReference>
<dbReference type="RefSeq" id="WP_170142500.1">
    <property type="nucleotide sequence ID" value="NZ_BIFX01000001.1"/>
</dbReference>
<dbReference type="InterPro" id="IPR001650">
    <property type="entry name" value="Helicase_C-like"/>
</dbReference>
<evidence type="ECO:0000313" key="5">
    <source>
        <dbReference type="EMBL" id="PZW31889.1"/>
    </source>
</evidence>
<sequence>MGTRLTSPVAAALGIMERYHKDIEARLLSSGIKEDLVRRMSTDLFSKDDIYFSLNKEYEWIEEKFSEFCRKHRLHSEIAQRFASLRLYRHQAEAIRCILNEHTTIIATGTGSGKTEAFLIPLVHHCLMQRDQRVQGVKALILYPMNALANDQLERVIRMVYGTGIRVGCFVGSTPERIEGEEEEKRYGLGREGMLENPPDILITNYIMLDRLITMPKYRPLLLQSRDSLRYVVVDEVHYFSGIRGANLSLLLRRLHTLCKRPPIHIGASGTLRQSGGFYAEQAMEQIEEFVSLLFGPEAVKKGVKLIEPSFQPGQDEQPCDALPSVEHVPNTLFSADKSSTQGHELARLLFGEEQLKAYERSYSGNTALENPIYHLLKKSPFVREIRNVLEERACVFREWVQVFERLYERKPADPRSVVEAYWNLIDYINEDLRDVKPSVPLLLDYRVHLILSDMDGNVSRCVLCGHYHDSRCIYCLHCHGMLFPVRKNQPDYCIAYLANGALYAQDPAGNAVAVRVFVRPFEGMEVDGERECAVEITQDSEGKLIYRLCAKTEKTHTLFILPEPERQELALPLRIGDTSMYWYAALKVIEAVVSDQETSVTNRILGFVDAREKASKYRVRLHDELASYVLSLLARSVWTECKPLPEAFEELQNEINSWQEGEEPDELAFVQEMPFWFCRMLTYGENGAAGWRLVLNEEYELDDDEQVLLEQVFLSERAIDRDSFHTFEAGNIKYFYVERYRCEMRYGVGMSGSDERGYDIISLGERGQRYQELIARYGEKKLQAMLSELVARGLLVLKQTPKGTTYYQLSPEAVCIEPHSGSDGGRHVRNWEEWFVQVQCHTGELSTQERERIERTFKQGQRKQALICTPTMEMGVDINDLFCVMMLGFPPSPANYAQRAGRAGRGQKRQALVIVLASLNDTHDRYYYLAPAQMIEGEITPPSFSLRNVALLRAHSYAHILAGTETKELYEKLYQLSDYVQVFAVNDELKLQEVLDKDAYQEFIEDLERDCRNIVRKVGNGRGTITLEKLYREGIFPDYGFRNDDIVLYDRKETQSEEERKLTSREPEQAVTQLVPGSILFCKGIVVRIDKQQKYTTEQDVKGEPFRKYFALSADSSLPVELERRRDPEQMYKVSRLIRLGLPLEHLPQRGPKYCKVYYVPKGTLYFINEMQRKRDEFVLHTDENNQQFRFGTTIEREGLLIRFAASLLSPAMKENFLAVLLRGIPDYFNLDDADLRLVQSVDPADEEEMYESAFLYGNDKSGLVPFERIFENWEAFLSRHLQVLHDCKCQQKGCYLCLLSPRSTLLNTQVSPEVAIEFLKAYLGQERLKPYLPPLQDALQPVELVITANMQNGGWQFEIYDKRDNTSSSRFVEKTSDQNTAFYAGLTALLAEKRAEGATSAQIRTKISYIVKQLKGENKVNTGKRAFTYFELEKALWPIWKVEEV</sequence>
<evidence type="ECO:0000313" key="6">
    <source>
        <dbReference type="Proteomes" id="UP000248806"/>
    </source>
</evidence>
<dbReference type="Proteomes" id="UP000248806">
    <property type="component" value="Unassembled WGS sequence"/>
</dbReference>
<dbReference type="InterPro" id="IPR018973">
    <property type="entry name" value="MZB"/>
</dbReference>
<keyword evidence="2" id="KW-0067">ATP-binding</keyword>
<evidence type="ECO:0000256" key="1">
    <source>
        <dbReference type="ARBA" id="ARBA00022741"/>
    </source>
</evidence>
<dbReference type="PROSITE" id="PS51192">
    <property type="entry name" value="HELICASE_ATP_BIND_1"/>
    <property type="match status" value="1"/>
</dbReference>
<dbReference type="GO" id="GO:0006289">
    <property type="term" value="P:nucleotide-excision repair"/>
    <property type="evidence" value="ECO:0007669"/>
    <property type="project" value="TreeGrafter"/>
</dbReference>
<dbReference type="Gene3D" id="3.40.50.300">
    <property type="entry name" value="P-loop containing nucleotide triphosphate hydrolases"/>
    <property type="match status" value="2"/>
</dbReference>
<evidence type="ECO:0000259" key="4">
    <source>
        <dbReference type="PROSITE" id="PS51194"/>
    </source>
</evidence>
<dbReference type="Pfam" id="PF00270">
    <property type="entry name" value="DEAD"/>
    <property type="match status" value="1"/>
</dbReference>
<dbReference type="PANTHER" id="PTHR47957">
    <property type="entry name" value="ATP-DEPENDENT HELICASE HRQ1"/>
    <property type="match status" value="1"/>
</dbReference>
<organism evidence="5 6">
    <name type="scientific">Thermosporothrix hazakensis</name>
    <dbReference type="NCBI Taxonomy" id="644383"/>
    <lineage>
        <taxon>Bacteria</taxon>
        <taxon>Bacillati</taxon>
        <taxon>Chloroflexota</taxon>
        <taxon>Ktedonobacteria</taxon>
        <taxon>Ktedonobacterales</taxon>
        <taxon>Thermosporotrichaceae</taxon>
        <taxon>Thermosporothrix</taxon>
    </lineage>
</organism>